<feature type="non-terminal residue" evidence="1">
    <location>
        <position position="1"/>
    </location>
</feature>
<gene>
    <name evidence="1" type="ORF">TPC1_31206</name>
</gene>
<sequence>GGICQPIINLIETSLSFDNFAYFKDFLLTANEESVNLYHLDSPEEPLMQLTHKYTPFYMYIMDNEHKLNQFTQPMQKQNEMQQIMIQNQKQINQTLQQKSVQPPKPTQKVTKYFLVTVSTDQFNFVVFEYQNKKFSVSMSEKHQATPGNFFVAATIQDFLSNELSKQHIMFYVAQQDKISVYRHYQNVSSKNQPLEFAQNYTNYKNVYSLQAATIVETEQLQMSTQQISLLHNDGQDHKLVRQLIDRKNDEVTDKDVEHVFRVVSCSQSGERAILIQIMKRGLKVINQNDQQLYLQFQQTTPELVKFYKICECKSPSLYIITQLGNRTHKIYQFSISKLNQLKIEKMDRAEKHSQLQLSVNFEPRGIVCCLEQRQELEKMVDKCIVYVMK</sequence>
<dbReference type="EMBL" id="GDID01007307">
    <property type="protein sequence ID" value="JAP89299.1"/>
    <property type="molecule type" value="Transcribed_RNA"/>
</dbReference>
<reference evidence="1" key="1">
    <citation type="submission" date="2015-07" db="EMBL/GenBank/DDBJ databases">
        <title>Adaptation to a free-living lifestyle via gene acquisitions in the diplomonad Trepomonas sp. PC1.</title>
        <authorList>
            <person name="Xu F."/>
            <person name="Jerlstrom-Hultqvist J."/>
            <person name="Kolisko M."/>
            <person name="Simpson A.G.B."/>
            <person name="Roger A.J."/>
            <person name="Svard S.G."/>
            <person name="Andersson J.O."/>
        </authorList>
    </citation>
    <scope>NUCLEOTIDE SEQUENCE</scope>
    <source>
        <strain evidence="1">PC1</strain>
    </source>
</reference>
<evidence type="ECO:0000313" key="1">
    <source>
        <dbReference type="EMBL" id="JAP89299.1"/>
    </source>
</evidence>
<protein>
    <submittedName>
        <fullName evidence="1">Uncharacterized protein</fullName>
    </submittedName>
</protein>
<accession>A0A146K161</accession>
<proteinExistence type="predicted"/>
<name>A0A146K161_9EUKA</name>
<dbReference type="AlphaFoldDB" id="A0A146K161"/>
<organism evidence="1">
    <name type="scientific">Trepomonas sp. PC1</name>
    <dbReference type="NCBI Taxonomy" id="1076344"/>
    <lineage>
        <taxon>Eukaryota</taxon>
        <taxon>Metamonada</taxon>
        <taxon>Diplomonadida</taxon>
        <taxon>Hexamitidae</taxon>
        <taxon>Hexamitinae</taxon>
        <taxon>Trepomonas</taxon>
    </lineage>
</organism>